<dbReference type="SUPFAM" id="SSF109709">
    <property type="entry name" value="KorB DNA-binding domain-like"/>
    <property type="match status" value="1"/>
</dbReference>
<dbReference type="Gene3D" id="3.90.1530.30">
    <property type="match status" value="1"/>
</dbReference>
<dbReference type="InterPro" id="IPR036086">
    <property type="entry name" value="ParB/Sulfiredoxin_sf"/>
</dbReference>
<feature type="domain" description="ParB-like N-terminal" evidence="2">
    <location>
        <begin position="12"/>
        <end position="113"/>
    </location>
</feature>
<dbReference type="SMART" id="SM00470">
    <property type="entry name" value="ParB"/>
    <property type="match status" value="1"/>
</dbReference>
<dbReference type="InterPro" id="IPR003115">
    <property type="entry name" value="ParB_N"/>
</dbReference>
<keyword evidence="4" id="KW-1185">Reference proteome</keyword>
<evidence type="ECO:0000259" key="2">
    <source>
        <dbReference type="SMART" id="SM00470"/>
    </source>
</evidence>
<evidence type="ECO:0000313" key="4">
    <source>
        <dbReference type="Proteomes" id="UP001597296"/>
    </source>
</evidence>
<dbReference type="RefSeq" id="WP_377318341.1">
    <property type="nucleotide sequence ID" value="NZ_JBHUIY010000041.1"/>
</dbReference>
<organism evidence="3 4">
    <name type="scientific">Phaeospirillum tilakii</name>
    <dbReference type="NCBI Taxonomy" id="741673"/>
    <lineage>
        <taxon>Bacteria</taxon>
        <taxon>Pseudomonadati</taxon>
        <taxon>Pseudomonadota</taxon>
        <taxon>Alphaproteobacteria</taxon>
        <taxon>Rhodospirillales</taxon>
        <taxon>Rhodospirillaceae</taxon>
        <taxon>Phaeospirillum</taxon>
    </lineage>
</organism>
<sequence>MTPTKLTLSTSRDIPFNKLVLSQANVRRIKAGLSIEQLAEDIARRTLLQSLTVRPILDGDGNETGLYDVPVGGRRYRALELLVKQKRLARTAPVPCVIRTDGLAAEDSLAENLERAPLHPLDQFRAFQTLREAGLGDEDIAARFFVTPVVVRQRLRLVTVSPKLLDLYAEDQITLDQVMAFSVTSDHARQEQVWDSLVRAYNREPYYIRKLLTEGTVRAADKRVRFVGIEAYEAAGGVVQRDLFEPDGGGWLQDPALLDRLVAEKLAAVAETVRAEGWKWIEGAPDFPYGHTARMRRLIGTPIPLTEADQAERDQLQAEYDRLIEAHAGADAVPEEIERQVEEIGIALAAFDDRPLSFDPAEILRAGAFVSIDADGDLRVDRGYVRPEDEPVTDPVPVEAVATIPVVEPGMPVAEPGPANTEPPEEDEGLKPLPDRLVAELTAHRTLALRDALARAPDVAFLAVLHVLCLQAFYRSGADSALDITAHSPAFTVQPPGLADTAPAKAIDARHQTWLGQLPADPADLWDTLTGFDGDSQGALFAHCAALTVNAVREPWTRRGRALDHADRLARAVELDMAAAGWVPTVDTYLGRVTKARILDAVREAKGAETAQLIDHLRKPDMAREAERLLAGTGWLPDILRAPEPGPEPERAQEPPVDLPDYLTQAAE</sequence>
<comment type="caution">
    <text evidence="3">The sequence shown here is derived from an EMBL/GenBank/DDBJ whole genome shotgun (WGS) entry which is preliminary data.</text>
</comment>
<dbReference type="SUPFAM" id="SSF110849">
    <property type="entry name" value="ParB/Sulfiredoxin"/>
    <property type="match status" value="1"/>
</dbReference>
<protein>
    <submittedName>
        <fullName evidence="3">ParB/RepB/Spo0J family partition protein</fullName>
    </submittedName>
</protein>
<dbReference type="CDD" id="cd16406">
    <property type="entry name" value="ParB_N_like"/>
    <property type="match status" value="1"/>
</dbReference>
<feature type="region of interest" description="Disordered" evidence="1">
    <location>
        <begin position="409"/>
        <end position="431"/>
    </location>
</feature>
<reference evidence="4" key="1">
    <citation type="journal article" date="2019" name="Int. J. Syst. Evol. Microbiol.">
        <title>The Global Catalogue of Microorganisms (GCM) 10K type strain sequencing project: providing services to taxonomists for standard genome sequencing and annotation.</title>
        <authorList>
            <consortium name="The Broad Institute Genomics Platform"/>
            <consortium name="The Broad Institute Genome Sequencing Center for Infectious Disease"/>
            <person name="Wu L."/>
            <person name="Ma J."/>
        </authorList>
    </citation>
    <scope>NUCLEOTIDE SEQUENCE [LARGE SCALE GENOMIC DNA]</scope>
    <source>
        <strain evidence="4">KCTC 15012</strain>
    </source>
</reference>
<dbReference type="PANTHER" id="PTHR33375:SF7">
    <property type="entry name" value="CHROMOSOME 2-PARTITIONING PROTEIN PARB-RELATED"/>
    <property type="match status" value="1"/>
</dbReference>
<dbReference type="PANTHER" id="PTHR33375">
    <property type="entry name" value="CHROMOSOME-PARTITIONING PROTEIN PARB-RELATED"/>
    <property type="match status" value="1"/>
</dbReference>
<gene>
    <name evidence="3" type="ORF">ACFSNB_15915</name>
</gene>
<dbReference type="Proteomes" id="UP001597296">
    <property type="component" value="Unassembled WGS sequence"/>
</dbReference>
<name>A0ABW5CDG3_9PROT</name>
<dbReference type="EMBL" id="JBHUIY010000041">
    <property type="protein sequence ID" value="MFD2235295.1"/>
    <property type="molecule type" value="Genomic_DNA"/>
</dbReference>
<evidence type="ECO:0000256" key="1">
    <source>
        <dbReference type="SAM" id="MobiDB-lite"/>
    </source>
</evidence>
<accession>A0ABW5CDG3</accession>
<dbReference type="Pfam" id="PF02195">
    <property type="entry name" value="ParB_N"/>
    <property type="match status" value="1"/>
</dbReference>
<evidence type="ECO:0000313" key="3">
    <source>
        <dbReference type="EMBL" id="MFD2235295.1"/>
    </source>
</evidence>
<dbReference type="Gene3D" id="1.10.10.2830">
    <property type="match status" value="1"/>
</dbReference>
<dbReference type="InterPro" id="IPR050336">
    <property type="entry name" value="Chromosome_partition/occlusion"/>
</dbReference>
<feature type="region of interest" description="Disordered" evidence="1">
    <location>
        <begin position="637"/>
        <end position="668"/>
    </location>
</feature>
<proteinExistence type="predicted"/>